<feature type="transmembrane region" description="Helical" evidence="5">
    <location>
        <begin position="29"/>
        <end position="53"/>
    </location>
</feature>
<protein>
    <recommendedName>
        <fullName evidence="10">Trophoblast glycoprotein</fullName>
    </recommendedName>
</protein>
<keyword evidence="1" id="KW-0433">Leucine-rich repeat</keyword>
<dbReference type="Gene3D" id="3.80.10.10">
    <property type="entry name" value="Ribonuclease Inhibitor"/>
    <property type="match status" value="1"/>
</dbReference>
<evidence type="ECO:0000313" key="9">
    <source>
        <dbReference type="Proteomes" id="UP000694545"/>
    </source>
</evidence>
<proteinExistence type="predicted"/>
<dbReference type="InterPro" id="IPR003591">
    <property type="entry name" value="Leu-rich_rpt_typical-subtyp"/>
</dbReference>
<dbReference type="InterPro" id="IPR032675">
    <property type="entry name" value="LRR_dom_sf"/>
</dbReference>
<reference evidence="8" key="2">
    <citation type="submission" date="2025-09" db="UniProtKB">
        <authorList>
            <consortium name="Ensembl"/>
        </authorList>
    </citation>
    <scope>IDENTIFICATION</scope>
</reference>
<organism evidence="8 9">
    <name type="scientific">Varanus komodoensis</name>
    <name type="common">Komodo dragon</name>
    <dbReference type="NCBI Taxonomy" id="61221"/>
    <lineage>
        <taxon>Eukaryota</taxon>
        <taxon>Metazoa</taxon>
        <taxon>Chordata</taxon>
        <taxon>Craniata</taxon>
        <taxon>Vertebrata</taxon>
        <taxon>Euteleostomi</taxon>
        <taxon>Lepidosauria</taxon>
        <taxon>Squamata</taxon>
        <taxon>Bifurcata</taxon>
        <taxon>Unidentata</taxon>
        <taxon>Episquamata</taxon>
        <taxon>Toxicofera</taxon>
        <taxon>Anguimorpha</taxon>
        <taxon>Paleoanguimorpha</taxon>
        <taxon>Varanoidea</taxon>
        <taxon>Varanidae</taxon>
        <taxon>Varanus</taxon>
    </lineage>
</organism>
<dbReference type="InterPro" id="IPR001611">
    <property type="entry name" value="Leu-rich_rpt"/>
</dbReference>
<keyword evidence="9" id="KW-1185">Reference proteome</keyword>
<dbReference type="Ensembl" id="ENSVKKT00000007383.1">
    <property type="protein sequence ID" value="ENSVKKP00000007192.1"/>
    <property type="gene ID" value="ENSVKKG00000005190.1"/>
</dbReference>
<dbReference type="PANTHER" id="PTHR24364:SF17">
    <property type="entry name" value="TROPHOBLAST GLYCOPROTEIN"/>
    <property type="match status" value="1"/>
</dbReference>
<evidence type="ECO:0008006" key="10">
    <source>
        <dbReference type="Google" id="ProtNLM"/>
    </source>
</evidence>
<dbReference type="AlphaFoldDB" id="A0A8D2J4V2"/>
<evidence type="ECO:0000259" key="6">
    <source>
        <dbReference type="SMART" id="SM00013"/>
    </source>
</evidence>
<dbReference type="PROSITE" id="PS51450">
    <property type="entry name" value="LRR"/>
    <property type="match status" value="1"/>
</dbReference>
<sequence>MQSRGAGVGRRREQAAHQSPGSGGRRARAAWLAGSAPSSAILGCWGLLFLFLAPLPCHLCPIPCECSEPARTVKCVQKELTAIPAGIPGYTRTLYLTGNKITCVADSSKKWPPLSCPFLLFRIHTVESQAFSALPRLRSLDLSYNHLATLHLDAFSARNNSIQELNLSYSLYNSSAIQAVAAALVQGGFQNLYWLELASNKIVYLPKGMFAGLSKLDHLDLRNNSLVDIKNSTFAGLDLRHLDLTMNAFKTLKRGALSALEQQPHLFLFLKNNPFICNCDIEDLVSWLNRSQQVADMEHLACAFPQELKNTSLVELVGADLECRVAQPGENALQTSYVVLGIVLGIIGVVFLFVLCLNRKGIKARMNNVRDTCQNLMAEYRYEIDSDHHITHVPGLDI</sequence>
<dbReference type="SUPFAM" id="SSF52058">
    <property type="entry name" value="L domain-like"/>
    <property type="match status" value="1"/>
</dbReference>
<evidence type="ECO:0000256" key="3">
    <source>
        <dbReference type="ARBA" id="ARBA00022737"/>
    </source>
</evidence>
<dbReference type="InterPro" id="IPR000483">
    <property type="entry name" value="Cys-rich_flank_reg_C"/>
</dbReference>
<dbReference type="SMART" id="SM00013">
    <property type="entry name" value="LRRNT"/>
    <property type="match status" value="1"/>
</dbReference>
<dbReference type="GO" id="GO:0090090">
    <property type="term" value="P:negative regulation of canonical Wnt signaling pathway"/>
    <property type="evidence" value="ECO:0007669"/>
    <property type="project" value="TreeGrafter"/>
</dbReference>
<keyword evidence="5" id="KW-0812">Transmembrane</keyword>
<feature type="transmembrane region" description="Helical" evidence="5">
    <location>
        <begin position="337"/>
        <end position="357"/>
    </location>
</feature>
<evidence type="ECO:0000256" key="1">
    <source>
        <dbReference type="ARBA" id="ARBA00022614"/>
    </source>
</evidence>
<dbReference type="OMA" id="SRALYNY"/>
<reference evidence="8" key="1">
    <citation type="submission" date="2025-08" db="UniProtKB">
        <authorList>
            <consortium name="Ensembl"/>
        </authorList>
    </citation>
    <scope>IDENTIFICATION</scope>
</reference>
<evidence type="ECO:0000313" key="8">
    <source>
        <dbReference type="Ensembl" id="ENSVKKP00000007192.1"/>
    </source>
</evidence>
<dbReference type="GO" id="GO:0005886">
    <property type="term" value="C:plasma membrane"/>
    <property type="evidence" value="ECO:0007669"/>
    <property type="project" value="TreeGrafter"/>
</dbReference>
<keyword evidence="3" id="KW-0677">Repeat</keyword>
<evidence type="ECO:0000256" key="5">
    <source>
        <dbReference type="SAM" id="Phobius"/>
    </source>
</evidence>
<evidence type="ECO:0000256" key="4">
    <source>
        <dbReference type="SAM" id="MobiDB-lite"/>
    </source>
</evidence>
<feature type="region of interest" description="Disordered" evidence="4">
    <location>
        <begin position="1"/>
        <end position="25"/>
    </location>
</feature>
<evidence type="ECO:0000259" key="7">
    <source>
        <dbReference type="SMART" id="SM00082"/>
    </source>
</evidence>
<dbReference type="SMART" id="SM00082">
    <property type="entry name" value="LRRCT"/>
    <property type="match status" value="1"/>
</dbReference>
<keyword evidence="5" id="KW-0472">Membrane</keyword>
<dbReference type="Proteomes" id="UP000694545">
    <property type="component" value="Unplaced"/>
</dbReference>
<dbReference type="PANTHER" id="PTHR24364">
    <property type="entry name" value="LP06937P"/>
    <property type="match status" value="1"/>
</dbReference>
<name>A0A8D2J4V2_VARKO</name>
<feature type="domain" description="LRRCT" evidence="7">
    <location>
        <begin position="273"/>
        <end position="324"/>
    </location>
</feature>
<keyword evidence="2" id="KW-0732">Signal</keyword>
<dbReference type="SMART" id="SM00369">
    <property type="entry name" value="LRR_TYP"/>
    <property type="match status" value="4"/>
</dbReference>
<dbReference type="Pfam" id="PF13855">
    <property type="entry name" value="LRR_8"/>
    <property type="match status" value="2"/>
</dbReference>
<dbReference type="InterPro" id="IPR000372">
    <property type="entry name" value="LRRNT"/>
</dbReference>
<keyword evidence="5" id="KW-1133">Transmembrane helix</keyword>
<evidence type="ECO:0000256" key="2">
    <source>
        <dbReference type="ARBA" id="ARBA00022729"/>
    </source>
</evidence>
<accession>A0A8D2J4V2</accession>
<feature type="domain" description="LRRNT" evidence="6">
    <location>
        <begin position="59"/>
        <end position="93"/>
    </location>
</feature>
<dbReference type="InterPro" id="IPR052286">
    <property type="entry name" value="Wnt_signaling_inhibitor"/>
</dbReference>